<dbReference type="InParanoid" id="K1Q0D8"/>
<name>K1Q0D8_MAGGI</name>
<reference evidence="1" key="1">
    <citation type="journal article" date="2012" name="Nature">
        <title>The oyster genome reveals stress adaptation and complexity of shell formation.</title>
        <authorList>
            <person name="Zhang G."/>
            <person name="Fang X."/>
            <person name="Guo X."/>
            <person name="Li L."/>
            <person name="Luo R."/>
            <person name="Xu F."/>
            <person name="Yang P."/>
            <person name="Zhang L."/>
            <person name="Wang X."/>
            <person name="Qi H."/>
            <person name="Xiong Z."/>
            <person name="Que H."/>
            <person name="Xie Y."/>
            <person name="Holland P.W."/>
            <person name="Paps J."/>
            <person name="Zhu Y."/>
            <person name="Wu F."/>
            <person name="Chen Y."/>
            <person name="Wang J."/>
            <person name="Peng C."/>
            <person name="Meng J."/>
            <person name="Yang L."/>
            <person name="Liu J."/>
            <person name="Wen B."/>
            <person name="Zhang N."/>
            <person name="Huang Z."/>
            <person name="Zhu Q."/>
            <person name="Feng Y."/>
            <person name="Mount A."/>
            <person name="Hedgecock D."/>
            <person name="Xu Z."/>
            <person name="Liu Y."/>
            <person name="Domazet-Loso T."/>
            <person name="Du Y."/>
            <person name="Sun X."/>
            <person name="Zhang S."/>
            <person name="Liu B."/>
            <person name="Cheng P."/>
            <person name="Jiang X."/>
            <person name="Li J."/>
            <person name="Fan D."/>
            <person name="Wang W."/>
            <person name="Fu W."/>
            <person name="Wang T."/>
            <person name="Wang B."/>
            <person name="Zhang J."/>
            <person name="Peng Z."/>
            <person name="Li Y."/>
            <person name="Li N."/>
            <person name="Wang J."/>
            <person name="Chen M."/>
            <person name="He Y."/>
            <person name="Tan F."/>
            <person name="Song X."/>
            <person name="Zheng Q."/>
            <person name="Huang R."/>
            <person name="Yang H."/>
            <person name="Du X."/>
            <person name="Chen L."/>
            <person name="Yang M."/>
            <person name="Gaffney P.M."/>
            <person name="Wang S."/>
            <person name="Luo L."/>
            <person name="She Z."/>
            <person name="Ming Y."/>
            <person name="Huang W."/>
            <person name="Zhang S."/>
            <person name="Huang B."/>
            <person name="Zhang Y."/>
            <person name="Qu T."/>
            <person name="Ni P."/>
            <person name="Miao G."/>
            <person name="Wang J."/>
            <person name="Wang Q."/>
            <person name="Steinberg C.E."/>
            <person name="Wang H."/>
            <person name="Li N."/>
            <person name="Qian L."/>
            <person name="Zhang G."/>
            <person name="Li Y."/>
            <person name="Yang H."/>
            <person name="Liu X."/>
            <person name="Wang J."/>
            <person name="Yin Y."/>
            <person name="Wang J."/>
        </authorList>
    </citation>
    <scope>NUCLEOTIDE SEQUENCE [LARGE SCALE GENOMIC DNA]</scope>
    <source>
        <strain evidence="1">05x7-T-G4-1.051#20</strain>
    </source>
</reference>
<dbReference type="EMBL" id="JH818832">
    <property type="protein sequence ID" value="EKC22295.1"/>
    <property type="molecule type" value="Genomic_DNA"/>
</dbReference>
<gene>
    <name evidence="1" type="ORF">CGI_10002506</name>
</gene>
<accession>K1Q0D8</accession>
<dbReference type="HOGENOM" id="CLU_1241191_0_0_1"/>
<proteinExistence type="predicted"/>
<protein>
    <submittedName>
        <fullName evidence="1">Uncharacterized protein</fullName>
    </submittedName>
</protein>
<sequence>MEADTTESSTNVTVAMVTNATTTVMMTTTAEMETEQTTMETTTMYIPMTTLAPIILTNCTDNDTCTASNSICNIAIGVCQCEDKYVLVNDTICRTVDAFKANVTFKNVTDNSVLVDWTTVDISGVDVYYEVIFNNTTLLNISAPPQLITNLSNGEVQSVQVTSIVKGRDDRTETVMSEVSLIRTGVQYKIAVFTVNDAFNSSSNVTLQDITTLPDSNKITLFK</sequence>
<evidence type="ECO:0000313" key="1">
    <source>
        <dbReference type="EMBL" id="EKC22295.1"/>
    </source>
</evidence>
<organism evidence="1">
    <name type="scientific">Magallana gigas</name>
    <name type="common">Pacific oyster</name>
    <name type="synonym">Crassostrea gigas</name>
    <dbReference type="NCBI Taxonomy" id="29159"/>
    <lineage>
        <taxon>Eukaryota</taxon>
        <taxon>Metazoa</taxon>
        <taxon>Spiralia</taxon>
        <taxon>Lophotrochozoa</taxon>
        <taxon>Mollusca</taxon>
        <taxon>Bivalvia</taxon>
        <taxon>Autobranchia</taxon>
        <taxon>Pteriomorphia</taxon>
        <taxon>Ostreida</taxon>
        <taxon>Ostreoidea</taxon>
        <taxon>Ostreidae</taxon>
        <taxon>Magallana</taxon>
    </lineage>
</organism>
<dbReference type="AlphaFoldDB" id="K1Q0D8"/>